<organism evidence="13 14">
    <name type="scientific">Saccharicrinis fermentans DSM 9555 = JCM 21142</name>
    <dbReference type="NCBI Taxonomy" id="869213"/>
    <lineage>
        <taxon>Bacteria</taxon>
        <taxon>Pseudomonadati</taxon>
        <taxon>Bacteroidota</taxon>
        <taxon>Bacteroidia</taxon>
        <taxon>Marinilabiliales</taxon>
        <taxon>Marinilabiliaceae</taxon>
        <taxon>Saccharicrinis</taxon>
    </lineage>
</organism>
<dbReference type="eggNOG" id="COG1057">
    <property type="taxonomic scope" value="Bacteria"/>
</dbReference>
<dbReference type="STRING" id="869213.GCA_000517085_02009"/>
<evidence type="ECO:0000256" key="3">
    <source>
        <dbReference type="ARBA" id="ARBA00009014"/>
    </source>
</evidence>
<dbReference type="Gene3D" id="3.40.50.620">
    <property type="entry name" value="HUPs"/>
    <property type="match status" value="1"/>
</dbReference>
<keyword evidence="9 11" id="KW-0520">NAD</keyword>
<dbReference type="GO" id="GO:0005524">
    <property type="term" value="F:ATP binding"/>
    <property type="evidence" value="ECO:0007669"/>
    <property type="project" value="UniProtKB-KW"/>
</dbReference>
<evidence type="ECO:0000256" key="8">
    <source>
        <dbReference type="ARBA" id="ARBA00022840"/>
    </source>
</evidence>
<dbReference type="PANTHER" id="PTHR39321">
    <property type="entry name" value="NICOTINATE-NUCLEOTIDE ADENYLYLTRANSFERASE-RELATED"/>
    <property type="match status" value="1"/>
</dbReference>
<keyword evidence="5 11" id="KW-0808">Transferase</keyword>
<dbReference type="EC" id="2.7.7.18" evidence="11"/>
<comment type="caution">
    <text evidence="13">The sequence shown here is derived from an EMBL/GenBank/DDBJ whole genome shotgun (WGS) entry which is preliminary data.</text>
</comment>
<reference evidence="13 14" key="1">
    <citation type="journal article" date="2014" name="Genome Announc.">
        <title>Draft Genome Sequence of Cytophaga fermentans JCM 21142T, a Facultative Anaerobe Isolated from Marine Mud.</title>
        <authorList>
            <person name="Starns D."/>
            <person name="Oshima K."/>
            <person name="Suda W."/>
            <person name="Iino T."/>
            <person name="Yuki M."/>
            <person name="Inoue J."/>
            <person name="Kitamura K."/>
            <person name="Iida T."/>
            <person name="Darby A."/>
            <person name="Hattori M."/>
            <person name="Ohkuma M."/>
        </authorList>
    </citation>
    <scope>NUCLEOTIDE SEQUENCE [LARGE SCALE GENOMIC DNA]</scope>
    <source>
        <strain evidence="13 14">JCM 21142</strain>
    </source>
</reference>
<sequence>MPNMDKNIGLYFGSFNPVHVGHLALANFIVENTSLDEIWFIVSPQNPYKNATELCNASHRVNMLRLSISQYTKFKVCDIELKLATPSYTYATMRELRKTHPEHRFTIIIGSDNLPHLRRWKNAEEIITHHSFIVYPRPLHPINPQDLSDQIQVFKAPVFDIDSTSIRKGIRNGKDYRFLVPQEVFQYITDNHLFL</sequence>
<evidence type="ECO:0000256" key="4">
    <source>
        <dbReference type="ARBA" id="ARBA00022642"/>
    </source>
</evidence>
<evidence type="ECO:0000313" key="14">
    <source>
        <dbReference type="Proteomes" id="UP000019402"/>
    </source>
</evidence>
<gene>
    <name evidence="11" type="primary">nadD</name>
    <name evidence="13" type="ORF">JCM21142_83267</name>
</gene>
<protein>
    <recommendedName>
        <fullName evidence="11">Probable nicotinate-nucleotide adenylyltransferase</fullName>
        <ecNumber evidence="11">2.7.7.18</ecNumber>
    </recommendedName>
    <alternativeName>
        <fullName evidence="11">Deamido-NAD(+) diphosphorylase</fullName>
    </alternativeName>
    <alternativeName>
        <fullName evidence="11">Deamido-NAD(+) pyrophosphorylase</fullName>
    </alternativeName>
    <alternativeName>
        <fullName evidence="11">Nicotinate mononucleotide adenylyltransferase</fullName>
        <shortName evidence="11">NaMN adenylyltransferase</shortName>
    </alternativeName>
</protein>
<keyword evidence="6 11" id="KW-0548">Nucleotidyltransferase</keyword>
<evidence type="ECO:0000256" key="5">
    <source>
        <dbReference type="ARBA" id="ARBA00022679"/>
    </source>
</evidence>
<dbReference type="CDD" id="cd02165">
    <property type="entry name" value="NMNAT"/>
    <property type="match status" value="1"/>
</dbReference>
<dbReference type="Proteomes" id="UP000019402">
    <property type="component" value="Unassembled WGS sequence"/>
</dbReference>
<accession>W7YAH4</accession>
<proteinExistence type="inferred from homology"/>
<dbReference type="UniPathway" id="UPA00253">
    <property type="reaction ID" value="UER00332"/>
</dbReference>
<dbReference type="EMBL" id="BAMD01000048">
    <property type="protein sequence ID" value="GAF04558.1"/>
    <property type="molecule type" value="Genomic_DNA"/>
</dbReference>
<dbReference type="InterPro" id="IPR004821">
    <property type="entry name" value="Cyt_trans-like"/>
</dbReference>
<evidence type="ECO:0000259" key="12">
    <source>
        <dbReference type="Pfam" id="PF01467"/>
    </source>
</evidence>
<dbReference type="NCBIfam" id="TIGR00482">
    <property type="entry name" value="nicotinate (nicotinamide) nucleotide adenylyltransferase"/>
    <property type="match status" value="1"/>
</dbReference>
<dbReference type="HAMAP" id="MF_00244">
    <property type="entry name" value="NaMN_adenylyltr"/>
    <property type="match status" value="1"/>
</dbReference>
<evidence type="ECO:0000256" key="6">
    <source>
        <dbReference type="ARBA" id="ARBA00022695"/>
    </source>
</evidence>
<dbReference type="AlphaFoldDB" id="W7YAH4"/>
<keyword evidence="7 11" id="KW-0547">Nucleotide-binding</keyword>
<evidence type="ECO:0000256" key="9">
    <source>
        <dbReference type="ARBA" id="ARBA00023027"/>
    </source>
</evidence>
<dbReference type="NCBIfam" id="TIGR00125">
    <property type="entry name" value="cyt_tran_rel"/>
    <property type="match status" value="1"/>
</dbReference>
<comment type="function">
    <text evidence="1 11">Catalyzes the reversible adenylation of nicotinate mononucleotide (NaMN) to nicotinic acid adenine dinucleotide (NaAD).</text>
</comment>
<evidence type="ECO:0000256" key="7">
    <source>
        <dbReference type="ARBA" id="ARBA00022741"/>
    </source>
</evidence>
<dbReference type="InterPro" id="IPR014729">
    <property type="entry name" value="Rossmann-like_a/b/a_fold"/>
</dbReference>
<dbReference type="GO" id="GO:0009435">
    <property type="term" value="P:NAD+ biosynthetic process"/>
    <property type="evidence" value="ECO:0007669"/>
    <property type="project" value="UniProtKB-UniRule"/>
</dbReference>
<comment type="catalytic activity">
    <reaction evidence="10 11">
        <text>nicotinate beta-D-ribonucleotide + ATP + H(+) = deamido-NAD(+) + diphosphate</text>
        <dbReference type="Rhea" id="RHEA:22860"/>
        <dbReference type="ChEBI" id="CHEBI:15378"/>
        <dbReference type="ChEBI" id="CHEBI:30616"/>
        <dbReference type="ChEBI" id="CHEBI:33019"/>
        <dbReference type="ChEBI" id="CHEBI:57502"/>
        <dbReference type="ChEBI" id="CHEBI:58437"/>
        <dbReference type="EC" id="2.7.7.18"/>
    </reaction>
</comment>
<evidence type="ECO:0000256" key="1">
    <source>
        <dbReference type="ARBA" id="ARBA00002324"/>
    </source>
</evidence>
<name>W7YAH4_9BACT</name>
<dbReference type="GO" id="GO:0004515">
    <property type="term" value="F:nicotinate-nucleotide adenylyltransferase activity"/>
    <property type="evidence" value="ECO:0007669"/>
    <property type="project" value="UniProtKB-UniRule"/>
</dbReference>
<dbReference type="SUPFAM" id="SSF52374">
    <property type="entry name" value="Nucleotidylyl transferase"/>
    <property type="match status" value="1"/>
</dbReference>
<keyword evidence="4 11" id="KW-0662">Pyridine nucleotide biosynthesis</keyword>
<keyword evidence="14" id="KW-1185">Reference proteome</keyword>
<evidence type="ECO:0000256" key="10">
    <source>
        <dbReference type="ARBA" id="ARBA00048721"/>
    </source>
</evidence>
<comment type="pathway">
    <text evidence="2 11">Cofactor biosynthesis; NAD(+) biosynthesis; deamido-NAD(+) from nicotinate D-ribonucleotide: step 1/1.</text>
</comment>
<keyword evidence="8 11" id="KW-0067">ATP-binding</keyword>
<dbReference type="InterPro" id="IPR005248">
    <property type="entry name" value="NadD/NMNAT"/>
</dbReference>
<evidence type="ECO:0000313" key="13">
    <source>
        <dbReference type="EMBL" id="GAF04558.1"/>
    </source>
</evidence>
<evidence type="ECO:0000256" key="11">
    <source>
        <dbReference type="HAMAP-Rule" id="MF_00244"/>
    </source>
</evidence>
<evidence type="ECO:0000256" key="2">
    <source>
        <dbReference type="ARBA" id="ARBA00005019"/>
    </source>
</evidence>
<dbReference type="PANTHER" id="PTHR39321:SF3">
    <property type="entry name" value="PHOSPHOPANTETHEINE ADENYLYLTRANSFERASE"/>
    <property type="match status" value="1"/>
</dbReference>
<dbReference type="NCBIfam" id="NF000840">
    <property type="entry name" value="PRK00071.1-3"/>
    <property type="match status" value="1"/>
</dbReference>
<comment type="similarity">
    <text evidence="3 11">Belongs to the NadD family.</text>
</comment>
<feature type="domain" description="Cytidyltransferase-like" evidence="12">
    <location>
        <begin position="10"/>
        <end position="168"/>
    </location>
</feature>
<dbReference type="Pfam" id="PF01467">
    <property type="entry name" value="CTP_transf_like"/>
    <property type="match status" value="1"/>
</dbReference>